<dbReference type="Proteomes" id="UP000014541">
    <property type="component" value="Unassembled WGS sequence"/>
</dbReference>
<comment type="caution">
    <text evidence="1">The sequence shown here is derived from an EMBL/GenBank/DDBJ whole genome shotgun (WGS) entry which is preliminary data.</text>
</comment>
<dbReference type="PATRIC" id="fig|1125699.3.peg.513"/>
<name>S3L5E2_TREMA</name>
<dbReference type="InterPro" id="IPR036679">
    <property type="entry name" value="FlgN-like_sf"/>
</dbReference>
<dbReference type="SUPFAM" id="SSF140566">
    <property type="entry name" value="FlgN-like"/>
    <property type="match status" value="1"/>
</dbReference>
<gene>
    <name evidence="1" type="ORF">HMPREF9194_00507</name>
</gene>
<proteinExistence type="predicted"/>
<dbReference type="EMBL" id="ATFF01000005">
    <property type="protein sequence ID" value="EPF32014.1"/>
    <property type="molecule type" value="Genomic_DNA"/>
</dbReference>
<dbReference type="OrthoDB" id="360957at2"/>
<sequence>MNEEPQSVTQQLYQTLLNQNQVLAEIIAQQQILHAAVTGKNWEQVERTVGAVQSLSQRFSALEQERIDVFARICPDNPGDIYEVSRRLPPVFKRPVIEAFHQVRQKLAVSKIENDVLNEYIRITQNFLQGVFESVLPQRRNMRYSPEGTVVKMQPQSVVVDTVI</sequence>
<dbReference type="AlphaFoldDB" id="S3L5E2"/>
<dbReference type="HOGENOM" id="CLU_1601964_0_0_12"/>
<evidence type="ECO:0000313" key="1">
    <source>
        <dbReference type="EMBL" id="EPF32014.1"/>
    </source>
</evidence>
<dbReference type="RefSeq" id="WP_016524804.1">
    <property type="nucleotide sequence ID" value="NZ_KE332518.1"/>
</dbReference>
<dbReference type="eggNOG" id="ENOG5030UA7">
    <property type="taxonomic scope" value="Bacteria"/>
</dbReference>
<accession>S3L5E2</accession>
<protein>
    <recommendedName>
        <fullName evidence="3">FlgN protein</fullName>
    </recommendedName>
</protein>
<evidence type="ECO:0008006" key="3">
    <source>
        <dbReference type="Google" id="ProtNLM"/>
    </source>
</evidence>
<keyword evidence="2" id="KW-1185">Reference proteome</keyword>
<reference evidence="1 2" key="1">
    <citation type="submission" date="2013-04" db="EMBL/GenBank/DDBJ databases">
        <title>The Genome Sequence of Treponema maltophilum ATCC 51939.</title>
        <authorList>
            <consortium name="The Broad Institute Genomics Platform"/>
            <person name="Earl A."/>
            <person name="Ward D."/>
            <person name="Feldgarden M."/>
            <person name="Gevers D."/>
            <person name="Leonetti C."/>
            <person name="Blanton J.M."/>
            <person name="Dewhirst F.E."/>
            <person name="Izard J."/>
            <person name="Walker B."/>
            <person name="Young S."/>
            <person name="Zeng Q."/>
            <person name="Gargeya S."/>
            <person name="Fitzgerald M."/>
            <person name="Haas B."/>
            <person name="Abouelleil A."/>
            <person name="Allen A.W."/>
            <person name="Alvarado L."/>
            <person name="Arachchi H.M."/>
            <person name="Berlin A.M."/>
            <person name="Chapman S.B."/>
            <person name="Gainer-Dewar J."/>
            <person name="Goldberg J."/>
            <person name="Griggs A."/>
            <person name="Gujja S."/>
            <person name="Hansen M."/>
            <person name="Howarth C."/>
            <person name="Imamovic A."/>
            <person name="Ireland A."/>
            <person name="Larimer J."/>
            <person name="McCowan C."/>
            <person name="Murphy C."/>
            <person name="Pearson M."/>
            <person name="Poon T.W."/>
            <person name="Priest M."/>
            <person name="Roberts A."/>
            <person name="Saif S."/>
            <person name="Shea T."/>
            <person name="Sisk P."/>
            <person name="Sykes S."/>
            <person name="Wortman J."/>
            <person name="Nusbaum C."/>
            <person name="Birren B."/>
        </authorList>
    </citation>
    <scope>NUCLEOTIDE SEQUENCE [LARGE SCALE GENOMIC DNA]</scope>
    <source>
        <strain evidence="1 2">ATCC 51939</strain>
    </source>
</reference>
<organism evidence="1 2">
    <name type="scientific">Treponema maltophilum ATCC 51939</name>
    <dbReference type="NCBI Taxonomy" id="1125699"/>
    <lineage>
        <taxon>Bacteria</taxon>
        <taxon>Pseudomonadati</taxon>
        <taxon>Spirochaetota</taxon>
        <taxon>Spirochaetia</taxon>
        <taxon>Spirochaetales</taxon>
        <taxon>Treponemataceae</taxon>
        <taxon>Treponema</taxon>
    </lineage>
</organism>
<evidence type="ECO:0000313" key="2">
    <source>
        <dbReference type="Proteomes" id="UP000014541"/>
    </source>
</evidence>
<dbReference type="GO" id="GO:0044780">
    <property type="term" value="P:bacterial-type flagellum assembly"/>
    <property type="evidence" value="ECO:0007669"/>
    <property type="project" value="InterPro"/>
</dbReference>